<dbReference type="PANTHER" id="PTHR21659:SF42">
    <property type="entry name" value="UPF0057 MEMBRANE PROTEIN ZK632.10-RELATED"/>
    <property type="match status" value="1"/>
</dbReference>
<dbReference type="AlphaFoldDB" id="A0A8R1TQ63"/>
<evidence type="ECO:0000256" key="4">
    <source>
        <dbReference type="ARBA" id="ARBA00022989"/>
    </source>
</evidence>
<comment type="similarity">
    <text evidence="2">Belongs to the UPF0057 (PMP3) family.</text>
</comment>
<evidence type="ECO:0008006" key="9">
    <source>
        <dbReference type="Google" id="ProtNLM"/>
    </source>
</evidence>
<evidence type="ECO:0000313" key="7">
    <source>
        <dbReference type="EnsemblMetazoa" id="OVOC2063.1"/>
    </source>
</evidence>
<comment type="subcellular location">
    <subcellularLocation>
        <location evidence="1">Membrane</location>
    </subcellularLocation>
</comment>
<dbReference type="EnsemblMetazoa" id="OVOC2063.1">
    <property type="protein sequence ID" value="OVOC2063.1"/>
    <property type="gene ID" value="WBGene00238872"/>
</dbReference>
<keyword evidence="3 6" id="KW-0812">Transmembrane</keyword>
<proteinExistence type="inferred from homology"/>
<dbReference type="Pfam" id="PF01679">
    <property type="entry name" value="Pmp3"/>
    <property type="match status" value="1"/>
</dbReference>
<evidence type="ECO:0000256" key="5">
    <source>
        <dbReference type="ARBA" id="ARBA00023136"/>
    </source>
</evidence>
<protein>
    <recommendedName>
        <fullName evidence="9">Plasma membrane proteolipid 3</fullName>
    </recommendedName>
</protein>
<dbReference type="Proteomes" id="UP000024404">
    <property type="component" value="Unassembled WGS sequence"/>
</dbReference>
<dbReference type="EMBL" id="CMVM020000069">
    <property type="status" value="NOT_ANNOTATED_CDS"/>
    <property type="molecule type" value="Genomic_DNA"/>
</dbReference>
<keyword evidence="8" id="KW-1185">Reference proteome</keyword>
<evidence type="ECO:0000256" key="6">
    <source>
        <dbReference type="SAM" id="Phobius"/>
    </source>
</evidence>
<reference evidence="8" key="1">
    <citation type="submission" date="2013-10" db="EMBL/GenBank/DDBJ databases">
        <title>Genome sequencing of Onchocerca volvulus.</title>
        <authorList>
            <person name="Cotton J."/>
            <person name="Tsai J."/>
            <person name="Stanley E."/>
            <person name="Tracey A."/>
            <person name="Holroyd N."/>
            <person name="Lustigman S."/>
            <person name="Berriman M."/>
        </authorList>
    </citation>
    <scope>NUCLEOTIDE SEQUENCE</scope>
</reference>
<sequence>MLLILIIFIPIGVFFEKGCGVDLAINILLTLLGYIPGLIHACFIIVRY</sequence>
<keyword evidence="5 6" id="KW-0472">Membrane</keyword>
<feature type="transmembrane region" description="Helical" evidence="6">
    <location>
        <begin position="25"/>
        <end position="46"/>
    </location>
</feature>
<keyword evidence="4 6" id="KW-1133">Transmembrane helix</keyword>
<evidence type="ECO:0000313" key="8">
    <source>
        <dbReference type="Proteomes" id="UP000024404"/>
    </source>
</evidence>
<dbReference type="InterPro" id="IPR000612">
    <property type="entry name" value="PMP3"/>
</dbReference>
<dbReference type="GO" id="GO:0016020">
    <property type="term" value="C:membrane"/>
    <property type="evidence" value="ECO:0007669"/>
    <property type="project" value="UniProtKB-SubCell"/>
</dbReference>
<evidence type="ECO:0000256" key="1">
    <source>
        <dbReference type="ARBA" id="ARBA00004370"/>
    </source>
</evidence>
<reference evidence="7" key="2">
    <citation type="submission" date="2022-06" db="UniProtKB">
        <authorList>
            <consortium name="EnsemblMetazoa"/>
        </authorList>
    </citation>
    <scope>IDENTIFICATION</scope>
</reference>
<evidence type="ECO:0000256" key="2">
    <source>
        <dbReference type="ARBA" id="ARBA00009530"/>
    </source>
</evidence>
<evidence type="ECO:0000256" key="3">
    <source>
        <dbReference type="ARBA" id="ARBA00022692"/>
    </source>
</evidence>
<dbReference type="PANTHER" id="PTHR21659">
    <property type="entry name" value="HYDROPHOBIC PROTEIN RCI2 LOW TEMPERATURE AND SALT RESPONSIVE PROTEIN LTI6 -RELATED"/>
    <property type="match status" value="1"/>
</dbReference>
<name>A0A8R1TQ63_ONCVO</name>
<accession>A0A8R1TQ63</accession>
<organism evidence="7 8">
    <name type="scientific">Onchocerca volvulus</name>
    <dbReference type="NCBI Taxonomy" id="6282"/>
    <lineage>
        <taxon>Eukaryota</taxon>
        <taxon>Metazoa</taxon>
        <taxon>Ecdysozoa</taxon>
        <taxon>Nematoda</taxon>
        <taxon>Chromadorea</taxon>
        <taxon>Rhabditida</taxon>
        <taxon>Spirurina</taxon>
        <taxon>Spiruromorpha</taxon>
        <taxon>Filarioidea</taxon>
        <taxon>Onchocercidae</taxon>
        <taxon>Onchocerca</taxon>
    </lineage>
</organism>